<keyword evidence="1" id="KW-1133">Transmembrane helix</keyword>
<reference evidence="2 3" key="1">
    <citation type="submission" date="2020-07" db="EMBL/GenBank/DDBJ databases">
        <authorList>
            <person name="Cui H."/>
        </authorList>
    </citation>
    <scope>NUCLEOTIDE SEQUENCE [LARGE SCALE GENOMIC DNA]</scope>
    <source>
        <strain evidence="2 3">YPL8</strain>
    </source>
</reference>
<dbReference type="OrthoDB" id="271870at2157"/>
<feature type="transmembrane region" description="Helical" evidence="1">
    <location>
        <begin position="78"/>
        <end position="102"/>
    </location>
</feature>
<evidence type="ECO:0008006" key="4">
    <source>
        <dbReference type="Google" id="ProtNLM"/>
    </source>
</evidence>
<organism evidence="2 3">
    <name type="scientific">Natrinema halophilum</name>
    <dbReference type="NCBI Taxonomy" id="1699371"/>
    <lineage>
        <taxon>Archaea</taxon>
        <taxon>Methanobacteriati</taxon>
        <taxon>Methanobacteriota</taxon>
        <taxon>Stenosarchaea group</taxon>
        <taxon>Halobacteria</taxon>
        <taxon>Halobacteriales</taxon>
        <taxon>Natrialbaceae</taxon>
        <taxon>Natrinema</taxon>
    </lineage>
</organism>
<dbReference type="EMBL" id="CP058601">
    <property type="protein sequence ID" value="QLG50503.1"/>
    <property type="molecule type" value="Genomic_DNA"/>
</dbReference>
<evidence type="ECO:0000313" key="2">
    <source>
        <dbReference type="EMBL" id="QLG50503.1"/>
    </source>
</evidence>
<feature type="transmembrane region" description="Helical" evidence="1">
    <location>
        <begin position="175"/>
        <end position="193"/>
    </location>
</feature>
<dbReference type="AlphaFoldDB" id="A0A7D5K851"/>
<evidence type="ECO:0000313" key="3">
    <source>
        <dbReference type="Proteomes" id="UP000509241"/>
    </source>
</evidence>
<dbReference type="Proteomes" id="UP000509241">
    <property type="component" value="Chromosome"/>
</dbReference>
<protein>
    <recommendedName>
        <fullName evidence="4">PH domain-containing protein</fullName>
    </recommendedName>
</protein>
<gene>
    <name evidence="2" type="ORF">HYG82_17435</name>
</gene>
<dbReference type="KEGG" id="haly:HYG82_17435"/>
<accession>A0A7D5K851</accession>
<proteinExistence type="predicted"/>
<sequence length="286" mass="30433">MGSLRTRLALGFGVWVTSTFTPLVSFAGSGAFDASVRAGTIAIAGGLFILGTIIARLGLRTVADPASRFRDGLEMAGLIAIAGIELTAAVPAAFAVGVIAALPFGVGGALGVLSAFLVGYVADRAVVARIRSETERRTRWSAKKRPAPRWRRVGSAVAVVGTVVWAFIAVTAGEVLFATIPAILGTVQLGTLLQGVRRRRYVITDSGLITAVGLIMWKNFDSYSVTDDALILHGNVWLFGTIAYDRESVDDLETVIDSLDHYLARQDGTHSDPSILDTFRQMLRPS</sequence>
<keyword evidence="1" id="KW-0472">Membrane</keyword>
<dbReference type="GeneID" id="56035112"/>
<keyword evidence="3" id="KW-1185">Reference proteome</keyword>
<dbReference type="RefSeq" id="WP_179263068.1">
    <property type="nucleotide sequence ID" value="NZ_CP058601.1"/>
</dbReference>
<feature type="transmembrane region" description="Helical" evidence="1">
    <location>
        <begin position="108"/>
        <end position="130"/>
    </location>
</feature>
<evidence type="ECO:0000256" key="1">
    <source>
        <dbReference type="SAM" id="Phobius"/>
    </source>
</evidence>
<keyword evidence="1" id="KW-0812">Transmembrane</keyword>
<feature type="transmembrane region" description="Helical" evidence="1">
    <location>
        <begin position="150"/>
        <end position="169"/>
    </location>
</feature>
<feature type="transmembrane region" description="Helical" evidence="1">
    <location>
        <begin position="37"/>
        <end position="57"/>
    </location>
</feature>
<name>A0A7D5K851_9EURY</name>